<organism evidence="1 2">
    <name type="scientific">Sistotremastrum suecicum HHB10207 ss-3</name>
    <dbReference type="NCBI Taxonomy" id="1314776"/>
    <lineage>
        <taxon>Eukaryota</taxon>
        <taxon>Fungi</taxon>
        <taxon>Dikarya</taxon>
        <taxon>Basidiomycota</taxon>
        <taxon>Agaricomycotina</taxon>
        <taxon>Agaricomycetes</taxon>
        <taxon>Sistotremastrales</taxon>
        <taxon>Sistotremastraceae</taxon>
        <taxon>Sistotremastrum</taxon>
    </lineage>
</organism>
<dbReference type="EMBL" id="KV428475">
    <property type="protein sequence ID" value="KZT31739.1"/>
    <property type="molecule type" value="Genomic_DNA"/>
</dbReference>
<sequence>MYTSRCKTHILSIGINSYSVTSKNFAIHEPTLLSSLSRVERLSIECRNCLSLDHNSRKESTDFLDWVTRVHSADTAAPRLWQLHCDLYERVEDAEKTPNLPKLSDIRFNSVSLRAVKSNWGRLERVKARSHDLDDSEVIDFLMAAQNLESVELLHYEEEDVPEDEEYGDIAGDTQLSPTFLPKVNRFQIAWCPVTLAESILRAITFPSTSLVEFCICRRQGAGFIEVFPNYLLGVLRSVVVLDIEAERSDCAFSFNSIDSPSYEIKFNEPRGLSDMDSEIQDCYSQEQADEIFDTLGRQSFHCLVDVSIYSAYSSDASTMRRLFREFQTVQHLTFRAKRAQNVIEALASDLGDRDHRHPCPVLRKLDFRECRFDPVTLKKTLINRREWSPDLLHLQVTIDPRMFKSCEEHVGNVRRKALRSVARLVTLYEADEGEWPDNDDSDSDL</sequence>
<evidence type="ECO:0008006" key="3">
    <source>
        <dbReference type="Google" id="ProtNLM"/>
    </source>
</evidence>
<reference evidence="1 2" key="1">
    <citation type="journal article" date="2016" name="Mol. Biol. Evol.">
        <title>Comparative Genomics of Early-Diverging Mushroom-Forming Fungi Provides Insights into the Origins of Lignocellulose Decay Capabilities.</title>
        <authorList>
            <person name="Nagy L.G."/>
            <person name="Riley R."/>
            <person name="Tritt A."/>
            <person name="Adam C."/>
            <person name="Daum C."/>
            <person name="Floudas D."/>
            <person name="Sun H."/>
            <person name="Yadav J.S."/>
            <person name="Pangilinan J."/>
            <person name="Larsson K.H."/>
            <person name="Matsuura K."/>
            <person name="Barry K."/>
            <person name="Labutti K."/>
            <person name="Kuo R."/>
            <person name="Ohm R.A."/>
            <person name="Bhattacharya S.S."/>
            <person name="Shirouzu T."/>
            <person name="Yoshinaga Y."/>
            <person name="Martin F.M."/>
            <person name="Grigoriev I.V."/>
            <person name="Hibbett D.S."/>
        </authorList>
    </citation>
    <scope>NUCLEOTIDE SEQUENCE [LARGE SCALE GENOMIC DNA]</scope>
    <source>
        <strain evidence="1 2">HHB10207 ss-3</strain>
    </source>
</reference>
<dbReference type="AlphaFoldDB" id="A0A165X1J5"/>
<protein>
    <recommendedName>
        <fullName evidence="3">F-box domain-containing protein</fullName>
    </recommendedName>
</protein>
<evidence type="ECO:0000313" key="1">
    <source>
        <dbReference type="EMBL" id="KZT31739.1"/>
    </source>
</evidence>
<keyword evidence="2" id="KW-1185">Reference proteome</keyword>
<evidence type="ECO:0000313" key="2">
    <source>
        <dbReference type="Proteomes" id="UP000076798"/>
    </source>
</evidence>
<name>A0A165X1J5_9AGAM</name>
<dbReference type="Proteomes" id="UP000076798">
    <property type="component" value="Unassembled WGS sequence"/>
</dbReference>
<proteinExistence type="predicted"/>
<accession>A0A165X1J5</accession>
<gene>
    <name evidence="1" type="ORF">SISSUDRAFT_668073</name>
</gene>